<feature type="domain" description="Histidine kinase" evidence="13">
    <location>
        <begin position="281"/>
        <end position="490"/>
    </location>
</feature>
<dbReference type="CDD" id="cd00082">
    <property type="entry name" value="HisKA"/>
    <property type="match status" value="1"/>
</dbReference>
<evidence type="ECO:0000256" key="3">
    <source>
        <dbReference type="ARBA" id="ARBA00012438"/>
    </source>
</evidence>
<evidence type="ECO:0000256" key="7">
    <source>
        <dbReference type="ARBA" id="ARBA00022692"/>
    </source>
</evidence>
<dbReference type="InterPro" id="IPR003594">
    <property type="entry name" value="HATPase_dom"/>
</dbReference>
<evidence type="ECO:0000259" key="13">
    <source>
        <dbReference type="PROSITE" id="PS50109"/>
    </source>
</evidence>
<organism evidence="15 16">
    <name type="scientific">Comamonas squillarum</name>
    <dbReference type="NCBI Taxonomy" id="2977320"/>
    <lineage>
        <taxon>Bacteria</taxon>
        <taxon>Pseudomonadati</taxon>
        <taxon>Pseudomonadota</taxon>
        <taxon>Betaproteobacteria</taxon>
        <taxon>Burkholderiales</taxon>
        <taxon>Comamonadaceae</taxon>
        <taxon>Comamonas</taxon>
    </lineage>
</organism>
<keyword evidence="9 12" id="KW-1133">Transmembrane helix</keyword>
<evidence type="ECO:0000256" key="5">
    <source>
        <dbReference type="ARBA" id="ARBA00022553"/>
    </source>
</evidence>
<dbReference type="InterPro" id="IPR003660">
    <property type="entry name" value="HAMP_dom"/>
</dbReference>
<dbReference type="EC" id="2.7.13.3" evidence="3"/>
<evidence type="ECO:0000259" key="14">
    <source>
        <dbReference type="PROSITE" id="PS50885"/>
    </source>
</evidence>
<evidence type="ECO:0000313" key="15">
    <source>
        <dbReference type="EMBL" id="UXC17004.1"/>
    </source>
</evidence>
<dbReference type="PROSITE" id="PS50109">
    <property type="entry name" value="HIS_KIN"/>
    <property type="match status" value="1"/>
</dbReference>
<dbReference type="InterPro" id="IPR004358">
    <property type="entry name" value="Sig_transdc_His_kin-like_C"/>
</dbReference>
<proteinExistence type="predicted"/>
<dbReference type="PROSITE" id="PS50885">
    <property type="entry name" value="HAMP"/>
    <property type="match status" value="1"/>
</dbReference>
<comment type="catalytic activity">
    <reaction evidence="1">
        <text>ATP + protein L-histidine = ADP + protein N-phospho-L-histidine.</text>
        <dbReference type="EC" id="2.7.13.3"/>
    </reaction>
</comment>
<sequence length="490" mass="52943">MRLGIRLLFAFFLINGLAAFFVLRVFMAEIKPSVRKVTEDTLVETAYLLAAQASDDLADGKLGSGSGSSTSRFAQQVQAAFQQPLRVWIWDTRKAALDLRVTVTNAQGRVLFDSAGLDVGADYSRWRNVALTLRGEYGARTSREVATDEATSVMYVSAPVVQGGTILGVLTVSKPANAVQSIIDSSESKMLRGGVLFLLLSAAVGFAITWWLVVQVRKLRSYAQQVQGPTLQEAQGSRITRAPKTPEVPNVPGELGDLAQAMDSMRRRLEGRDYIEGYVRALTHELKSPVAAIRGAGELLQDELPAADRAMFAQQVVDQSLRLQNLIDQLMQLSQLEQRSALATVSQHTSLRACAEQAIAQLQATASQKGIQLVLQGDDSQGAWDAALVTLAISNLLANALDFSPAHSQIVLTLAPQRLAVQDCGPGVPASLLLRLGERFFTTPRPNGERSGSGLGLSIVQRIMLLHGGRLQFANTHPGLRASLDFSAQD</sequence>
<dbReference type="PANTHER" id="PTHR45436">
    <property type="entry name" value="SENSOR HISTIDINE KINASE YKOH"/>
    <property type="match status" value="1"/>
</dbReference>
<dbReference type="SUPFAM" id="SSF103190">
    <property type="entry name" value="Sensory domain-like"/>
    <property type="match status" value="1"/>
</dbReference>
<keyword evidence="6 15" id="KW-0808">Transferase</keyword>
<dbReference type="CDD" id="cd00075">
    <property type="entry name" value="HATPase"/>
    <property type="match status" value="1"/>
</dbReference>
<keyword evidence="11 12" id="KW-0472">Membrane</keyword>
<feature type="transmembrane region" description="Helical" evidence="12">
    <location>
        <begin position="6"/>
        <end position="26"/>
    </location>
</feature>
<dbReference type="NCBIfam" id="NF008312">
    <property type="entry name" value="PRK11100.1"/>
    <property type="match status" value="1"/>
</dbReference>
<evidence type="ECO:0000256" key="1">
    <source>
        <dbReference type="ARBA" id="ARBA00000085"/>
    </source>
</evidence>
<keyword evidence="4" id="KW-1003">Cell membrane</keyword>
<name>A0ABY5ZUJ6_9BURK</name>
<dbReference type="Gene3D" id="3.30.565.10">
    <property type="entry name" value="Histidine kinase-like ATPase, C-terminal domain"/>
    <property type="match status" value="1"/>
</dbReference>
<evidence type="ECO:0000256" key="8">
    <source>
        <dbReference type="ARBA" id="ARBA00022777"/>
    </source>
</evidence>
<dbReference type="Gene3D" id="6.10.340.10">
    <property type="match status" value="1"/>
</dbReference>
<keyword evidence="5" id="KW-0597">Phosphoprotein</keyword>
<keyword evidence="8 15" id="KW-0418">Kinase</keyword>
<evidence type="ECO:0000256" key="9">
    <source>
        <dbReference type="ARBA" id="ARBA00022989"/>
    </source>
</evidence>
<dbReference type="InterPro" id="IPR050428">
    <property type="entry name" value="TCS_sensor_his_kinase"/>
</dbReference>
<keyword evidence="10" id="KW-0902">Two-component regulatory system</keyword>
<dbReference type="PANTHER" id="PTHR45436:SF10">
    <property type="entry name" value="HISTIDINE KINASE"/>
    <property type="match status" value="1"/>
</dbReference>
<evidence type="ECO:0000256" key="12">
    <source>
        <dbReference type="SAM" id="Phobius"/>
    </source>
</evidence>
<gene>
    <name evidence="15" type="primary">creC</name>
    <name evidence="15" type="ORF">N4T19_14940</name>
</gene>
<dbReference type="RefSeq" id="WP_116926809.1">
    <property type="nucleotide sequence ID" value="NZ_CP104377.1"/>
</dbReference>
<dbReference type="Proteomes" id="UP001058290">
    <property type="component" value="Chromosome"/>
</dbReference>
<dbReference type="InterPro" id="IPR036890">
    <property type="entry name" value="HATPase_C_sf"/>
</dbReference>
<dbReference type="SMART" id="SM00388">
    <property type="entry name" value="HisKA"/>
    <property type="match status" value="1"/>
</dbReference>
<feature type="transmembrane region" description="Helical" evidence="12">
    <location>
        <begin position="195"/>
        <end position="213"/>
    </location>
</feature>
<dbReference type="SMART" id="SM00387">
    <property type="entry name" value="HATPase_c"/>
    <property type="match status" value="1"/>
</dbReference>
<dbReference type="SUPFAM" id="SSF55874">
    <property type="entry name" value="ATPase domain of HSP90 chaperone/DNA topoisomerase II/histidine kinase"/>
    <property type="match status" value="1"/>
</dbReference>
<dbReference type="InterPro" id="IPR029151">
    <property type="entry name" value="Sensor-like_sf"/>
</dbReference>
<dbReference type="SMART" id="SM00304">
    <property type="entry name" value="HAMP"/>
    <property type="match status" value="1"/>
</dbReference>
<evidence type="ECO:0000256" key="11">
    <source>
        <dbReference type="ARBA" id="ARBA00023136"/>
    </source>
</evidence>
<accession>A0ABY5ZUJ6</accession>
<protein>
    <recommendedName>
        <fullName evidence="3">histidine kinase</fullName>
        <ecNumber evidence="3">2.7.13.3</ecNumber>
    </recommendedName>
</protein>
<dbReference type="Gene3D" id="3.30.450.20">
    <property type="entry name" value="PAS domain"/>
    <property type="match status" value="1"/>
</dbReference>
<dbReference type="InterPro" id="IPR005467">
    <property type="entry name" value="His_kinase_dom"/>
</dbReference>
<evidence type="ECO:0000256" key="2">
    <source>
        <dbReference type="ARBA" id="ARBA00004651"/>
    </source>
</evidence>
<reference evidence="15" key="1">
    <citation type="submission" date="2022-09" db="EMBL/GenBank/DDBJ databases">
        <title>Bacterial diversity in gut of crayfish and pufferfish.</title>
        <authorList>
            <person name="Huang Y."/>
        </authorList>
    </citation>
    <scope>NUCLEOTIDE SEQUENCE</scope>
    <source>
        <strain evidence="15">PR12</strain>
    </source>
</reference>
<keyword evidence="7 12" id="KW-0812">Transmembrane</keyword>
<dbReference type="InterPro" id="IPR036097">
    <property type="entry name" value="HisK_dim/P_sf"/>
</dbReference>
<evidence type="ECO:0000256" key="10">
    <source>
        <dbReference type="ARBA" id="ARBA00023012"/>
    </source>
</evidence>
<dbReference type="Gene3D" id="1.10.287.130">
    <property type="match status" value="1"/>
</dbReference>
<dbReference type="PRINTS" id="PR00344">
    <property type="entry name" value="BCTRLSENSOR"/>
</dbReference>
<evidence type="ECO:0000256" key="4">
    <source>
        <dbReference type="ARBA" id="ARBA00022475"/>
    </source>
</evidence>
<feature type="domain" description="HAMP" evidence="14">
    <location>
        <begin position="210"/>
        <end position="274"/>
    </location>
</feature>
<comment type="subcellular location">
    <subcellularLocation>
        <location evidence="2">Cell membrane</location>
        <topology evidence="2">Multi-pass membrane protein</topology>
    </subcellularLocation>
</comment>
<dbReference type="SUPFAM" id="SSF47384">
    <property type="entry name" value="Homodimeric domain of signal transducing histidine kinase"/>
    <property type="match status" value="1"/>
</dbReference>
<dbReference type="Pfam" id="PF00512">
    <property type="entry name" value="HisKA"/>
    <property type="match status" value="1"/>
</dbReference>
<evidence type="ECO:0000256" key="6">
    <source>
        <dbReference type="ARBA" id="ARBA00022679"/>
    </source>
</evidence>
<dbReference type="Pfam" id="PF02518">
    <property type="entry name" value="HATPase_c"/>
    <property type="match status" value="1"/>
</dbReference>
<dbReference type="EMBL" id="CP104377">
    <property type="protein sequence ID" value="UXC17004.1"/>
    <property type="molecule type" value="Genomic_DNA"/>
</dbReference>
<dbReference type="GO" id="GO:0004673">
    <property type="term" value="F:protein histidine kinase activity"/>
    <property type="evidence" value="ECO:0007669"/>
    <property type="project" value="UniProtKB-EC"/>
</dbReference>
<evidence type="ECO:0000313" key="16">
    <source>
        <dbReference type="Proteomes" id="UP001058290"/>
    </source>
</evidence>
<keyword evidence="16" id="KW-1185">Reference proteome</keyword>
<dbReference type="InterPro" id="IPR003661">
    <property type="entry name" value="HisK_dim/P_dom"/>
</dbReference>